<dbReference type="GO" id="GO:0006457">
    <property type="term" value="P:protein folding"/>
    <property type="evidence" value="ECO:0007669"/>
    <property type="project" value="InterPro"/>
</dbReference>
<accession>A0A9D7IHN8</accession>
<dbReference type="InterPro" id="IPR009012">
    <property type="entry name" value="GrpE_head"/>
</dbReference>
<evidence type="ECO:0000313" key="2">
    <source>
        <dbReference type="EMBL" id="MBK7424264.1"/>
    </source>
</evidence>
<organism evidence="2 3">
    <name type="scientific">Candidatus Propionivibrio dominans</name>
    <dbReference type="NCBI Taxonomy" id="2954373"/>
    <lineage>
        <taxon>Bacteria</taxon>
        <taxon>Pseudomonadati</taxon>
        <taxon>Pseudomonadota</taxon>
        <taxon>Betaproteobacteria</taxon>
        <taxon>Rhodocyclales</taxon>
        <taxon>Rhodocyclaceae</taxon>
        <taxon>Propionivibrio</taxon>
    </lineage>
</organism>
<protein>
    <submittedName>
        <fullName evidence="2">Nucleotide exchange factor GrpE</fullName>
    </submittedName>
</protein>
<dbReference type="EMBL" id="JADJNC010000026">
    <property type="protein sequence ID" value="MBK7424264.1"/>
    <property type="molecule type" value="Genomic_DNA"/>
</dbReference>
<name>A0A9D7IHN8_9RHOO</name>
<dbReference type="GO" id="GO:0042803">
    <property type="term" value="F:protein homodimerization activity"/>
    <property type="evidence" value="ECO:0007669"/>
    <property type="project" value="InterPro"/>
</dbReference>
<evidence type="ECO:0000256" key="1">
    <source>
        <dbReference type="ARBA" id="ARBA00023186"/>
    </source>
</evidence>
<dbReference type="Gene3D" id="2.30.22.10">
    <property type="entry name" value="Head domain of nucleotide exchange factor GrpE"/>
    <property type="match status" value="1"/>
</dbReference>
<gene>
    <name evidence="2" type="primary">grpE</name>
    <name evidence="2" type="ORF">IPJ48_14945</name>
</gene>
<comment type="caution">
    <text evidence="2">The sequence shown here is derived from an EMBL/GenBank/DDBJ whole genome shotgun (WGS) entry which is preliminary data.</text>
</comment>
<sequence length="221" mass="25000">MDAETKDRLMDEFRACLDDWEPDDGTSAKPQENEPPVNLALLFTELAVLRNEVRVEACQFKTALDEMRSLTELLGKHNQRLAQELERSREAQGAALRQAETRLLLEVLDVRDRIAAAVSVSDAYEPGFLARFARKETQLTQGLSAGIALTLRRIDDLLAERRVRPLEAVGGRLDPHTMRAVGVEWLAQRPPGEVISEVRRGYTRDDEMLRLAEVIVNKKEI</sequence>
<proteinExistence type="predicted"/>
<keyword evidence="1" id="KW-0143">Chaperone</keyword>
<dbReference type="AlphaFoldDB" id="A0A9D7IHN8"/>
<dbReference type="GO" id="GO:0000774">
    <property type="term" value="F:adenyl-nucleotide exchange factor activity"/>
    <property type="evidence" value="ECO:0007669"/>
    <property type="project" value="InterPro"/>
</dbReference>
<dbReference type="PROSITE" id="PS01071">
    <property type="entry name" value="GRPE"/>
    <property type="match status" value="1"/>
</dbReference>
<dbReference type="Pfam" id="PF01025">
    <property type="entry name" value="GrpE"/>
    <property type="match status" value="1"/>
</dbReference>
<dbReference type="Proteomes" id="UP000886602">
    <property type="component" value="Unassembled WGS sequence"/>
</dbReference>
<dbReference type="GO" id="GO:0051087">
    <property type="term" value="F:protein-folding chaperone binding"/>
    <property type="evidence" value="ECO:0007669"/>
    <property type="project" value="InterPro"/>
</dbReference>
<evidence type="ECO:0000313" key="3">
    <source>
        <dbReference type="Proteomes" id="UP000886602"/>
    </source>
</evidence>
<dbReference type="InterPro" id="IPR000740">
    <property type="entry name" value="GrpE"/>
</dbReference>
<reference evidence="2" key="1">
    <citation type="submission" date="2020-10" db="EMBL/GenBank/DDBJ databases">
        <title>Connecting structure to function with the recovery of over 1000 high-quality activated sludge metagenome-assembled genomes encoding full-length rRNA genes using long-read sequencing.</title>
        <authorList>
            <person name="Singleton C.M."/>
            <person name="Petriglieri F."/>
            <person name="Kristensen J.M."/>
            <person name="Kirkegaard R.H."/>
            <person name="Michaelsen T.Y."/>
            <person name="Andersen M.H."/>
            <person name="Karst S.M."/>
            <person name="Dueholm M.S."/>
            <person name="Nielsen P.H."/>
            <person name="Albertsen M."/>
        </authorList>
    </citation>
    <scope>NUCLEOTIDE SEQUENCE</scope>
    <source>
        <strain evidence="2">EsbW_18-Q3-R4-48_MAXAC.044</strain>
    </source>
</reference>
<dbReference type="SUPFAM" id="SSF51064">
    <property type="entry name" value="Head domain of nucleotide exchange factor GrpE"/>
    <property type="match status" value="1"/>
</dbReference>